<keyword evidence="8" id="KW-1185">Reference proteome</keyword>
<dbReference type="GO" id="GO:0016020">
    <property type="term" value="C:membrane"/>
    <property type="evidence" value="ECO:0007669"/>
    <property type="project" value="UniProtKB-SubCell"/>
</dbReference>
<protein>
    <submittedName>
        <fullName evidence="7">ABC transporter</fullName>
    </submittedName>
</protein>
<dbReference type="PROSITE" id="PS51012">
    <property type="entry name" value="ABC_TM2"/>
    <property type="match status" value="1"/>
</dbReference>
<feature type="transmembrane region" description="Helical" evidence="5">
    <location>
        <begin position="178"/>
        <end position="198"/>
    </location>
</feature>
<evidence type="ECO:0000313" key="8">
    <source>
        <dbReference type="Proteomes" id="UP000825123"/>
    </source>
</evidence>
<evidence type="ECO:0000313" key="7">
    <source>
        <dbReference type="EMBL" id="BCU70930.1"/>
    </source>
</evidence>
<feature type="transmembrane region" description="Helical" evidence="5">
    <location>
        <begin position="144"/>
        <end position="172"/>
    </location>
</feature>
<feature type="transmembrane region" description="Helical" evidence="5">
    <location>
        <begin position="97"/>
        <end position="113"/>
    </location>
</feature>
<proteinExistence type="predicted"/>
<name>A0A8D5U751_9CREN</name>
<keyword evidence="4 5" id="KW-0472">Membrane</keyword>
<dbReference type="Pfam" id="PF01061">
    <property type="entry name" value="ABC2_membrane"/>
    <property type="match status" value="1"/>
</dbReference>
<dbReference type="PANTHER" id="PTHR43229">
    <property type="entry name" value="NODULATION PROTEIN J"/>
    <property type="match status" value="1"/>
</dbReference>
<dbReference type="RefSeq" id="WP_221287619.1">
    <property type="nucleotide sequence ID" value="NZ_AP024597.1"/>
</dbReference>
<reference evidence="7 8" key="1">
    <citation type="submission" date="2021-04" db="EMBL/GenBank/DDBJ databases">
        <title>Complete genome sequence of Stygiolobus sp. KN-1.</title>
        <authorList>
            <person name="Nakamura K."/>
            <person name="Sakai H."/>
            <person name="Kurosawa N."/>
        </authorList>
    </citation>
    <scope>NUCLEOTIDE SEQUENCE [LARGE SCALE GENOMIC DNA]</scope>
    <source>
        <strain evidence="7 8">KN-1</strain>
    </source>
</reference>
<keyword evidence="3 5" id="KW-1133">Transmembrane helix</keyword>
<sequence length="270" mass="29911">MGGIIDKLYAYIYLRGFKIWASYRTQLVLNVLSWVLPVFTYYFVGTSLGGNIVRSIGFRGESYISFIVVGLAFQGYISSVITTLSGRLRNEQLYGTIEYYVLSSGGVISFLVYSALWGFTINTVNAVVILAIGYALGVKYDINFLSAVVLILLLLTSSLGLGMISAGFTMIVKQGNPISFFFATFTTLTTGVVFPVSVLPSFIRFVSYAIPLTWALNGLRYAILEGYTVFQLSEYVLALLLFTVILLPLGIAFYSYSFQRARKKGTLSEY</sequence>
<dbReference type="PANTHER" id="PTHR43229:SF6">
    <property type="entry name" value="ABC-TYPE MULTIDRUG TRANSPORT SYSTEM, PERMEASE COMPONENT"/>
    <property type="match status" value="1"/>
</dbReference>
<evidence type="ECO:0000256" key="5">
    <source>
        <dbReference type="SAM" id="Phobius"/>
    </source>
</evidence>
<evidence type="ECO:0000256" key="3">
    <source>
        <dbReference type="ARBA" id="ARBA00022989"/>
    </source>
</evidence>
<dbReference type="InterPro" id="IPR047817">
    <property type="entry name" value="ABC2_TM_bact-type"/>
</dbReference>
<gene>
    <name evidence="7" type="ORF">KN1_22270</name>
</gene>
<feature type="transmembrane region" description="Helical" evidence="5">
    <location>
        <begin position="27"/>
        <end position="44"/>
    </location>
</feature>
<dbReference type="InterPro" id="IPR013525">
    <property type="entry name" value="ABC2_TM"/>
</dbReference>
<feature type="transmembrane region" description="Helical" evidence="5">
    <location>
        <begin position="235"/>
        <end position="256"/>
    </location>
</feature>
<evidence type="ECO:0000259" key="6">
    <source>
        <dbReference type="PROSITE" id="PS51012"/>
    </source>
</evidence>
<feature type="domain" description="ABC transmembrane type-2" evidence="6">
    <location>
        <begin position="25"/>
        <end position="257"/>
    </location>
</feature>
<dbReference type="GeneID" id="66163958"/>
<organism evidence="7 8">
    <name type="scientific">Stygiolobus caldivivus</name>
    <dbReference type="NCBI Taxonomy" id="2824673"/>
    <lineage>
        <taxon>Archaea</taxon>
        <taxon>Thermoproteota</taxon>
        <taxon>Thermoprotei</taxon>
        <taxon>Sulfolobales</taxon>
        <taxon>Sulfolobaceae</taxon>
        <taxon>Stygiolobus</taxon>
    </lineage>
</organism>
<dbReference type="Proteomes" id="UP000825123">
    <property type="component" value="Chromosome"/>
</dbReference>
<evidence type="ECO:0000256" key="4">
    <source>
        <dbReference type="ARBA" id="ARBA00023136"/>
    </source>
</evidence>
<dbReference type="GO" id="GO:0140359">
    <property type="term" value="F:ABC-type transporter activity"/>
    <property type="evidence" value="ECO:0007669"/>
    <property type="project" value="InterPro"/>
</dbReference>
<dbReference type="KEGG" id="csty:KN1_22270"/>
<feature type="transmembrane region" description="Helical" evidence="5">
    <location>
        <begin position="64"/>
        <end position="85"/>
    </location>
</feature>
<dbReference type="InterPro" id="IPR051784">
    <property type="entry name" value="Nod_factor_ABC_transporter"/>
</dbReference>
<evidence type="ECO:0000256" key="1">
    <source>
        <dbReference type="ARBA" id="ARBA00004141"/>
    </source>
</evidence>
<feature type="transmembrane region" description="Helical" evidence="5">
    <location>
        <begin position="119"/>
        <end position="137"/>
    </location>
</feature>
<comment type="subcellular location">
    <subcellularLocation>
        <location evidence="1">Membrane</location>
        <topology evidence="1">Multi-pass membrane protein</topology>
    </subcellularLocation>
</comment>
<evidence type="ECO:0000256" key="2">
    <source>
        <dbReference type="ARBA" id="ARBA00022692"/>
    </source>
</evidence>
<feature type="transmembrane region" description="Helical" evidence="5">
    <location>
        <begin position="205"/>
        <end position="223"/>
    </location>
</feature>
<keyword evidence="2 5" id="KW-0812">Transmembrane</keyword>
<dbReference type="AlphaFoldDB" id="A0A8D5U751"/>
<accession>A0A8D5U751</accession>
<dbReference type="EMBL" id="AP024597">
    <property type="protein sequence ID" value="BCU70930.1"/>
    <property type="molecule type" value="Genomic_DNA"/>
</dbReference>